<evidence type="ECO:0000313" key="5">
    <source>
        <dbReference type="EMBL" id="EJV19729.1"/>
    </source>
</evidence>
<feature type="domain" description="WxL Interacting Protein host binding" evidence="4">
    <location>
        <begin position="163"/>
        <end position="296"/>
    </location>
</feature>
<keyword evidence="1" id="KW-1133">Transmembrane helix</keyword>
<keyword evidence="2" id="KW-0732">Signal</keyword>
<dbReference type="AlphaFoldDB" id="A0AAV3GPL0"/>
<feature type="chain" id="PRO_5043640674" description="DUF3324 domain-containing protein" evidence="2">
    <location>
        <begin position="25"/>
        <end position="342"/>
    </location>
</feature>
<dbReference type="Pfam" id="PF06030">
    <property type="entry name" value="WxLIP_PGBD"/>
    <property type="match status" value="1"/>
</dbReference>
<gene>
    <name evidence="5" type="ORF">HMPREF1336_00470</name>
</gene>
<dbReference type="InterPro" id="IPR010317">
    <property type="entry name" value="WxLIP_PGBD"/>
</dbReference>
<dbReference type="InterPro" id="IPR021759">
    <property type="entry name" value="WxLIP_HBD"/>
</dbReference>
<organism evidence="5 6">
    <name type="scientific">Enterococcus faecalis ERV63</name>
    <dbReference type="NCBI Taxonomy" id="1134793"/>
    <lineage>
        <taxon>Bacteria</taxon>
        <taxon>Bacillati</taxon>
        <taxon>Bacillota</taxon>
        <taxon>Bacilli</taxon>
        <taxon>Lactobacillales</taxon>
        <taxon>Enterococcaceae</taxon>
        <taxon>Enterococcus</taxon>
    </lineage>
</organism>
<proteinExistence type="predicted"/>
<feature type="domain" description="WxL Interacting Protein peptidoglycan binding" evidence="3">
    <location>
        <begin position="32"/>
        <end position="150"/>
    </location>
</feature>
<dbReference type="Pfam" id="PF11797">
    <property type="entry name" value="WxLIP_HBD"/>
    <property type="match status" value="1"/>
</dbReference>
<reference evidence="5 6" key="1">
    <citation type="submission" date="2012-04" db="EMBL/GenBank/DDBJ databases">
        <authorList>
            <person name="Weinstock G."/>
            <person name="Sodergren E."/>
            <person name="Lobos E.A."/>
            <person name="Fulton L."/>
            <person name="Fulton R."/>
            <person name="Courtney L."/>
            <person name="Fronick C."/>
            <person name="O'Laughlin M."/>
            <person name="Godfrey J."/>
            <person name="Wilson R.M."/>
            <person name="Miner T."/>
            <person name="Farmer C."/>
            <person name="Delehaunty K."/>
            <person name="Cordes M."/>
            <person name="Minx P."/>
            <person name="Tomlinson C."/>
            <person name="Chen J."/>
            <person name="Wollam A."/>
            <person name="Pepin K.H."/>
            <person name="Bhonagiri V."/>
            <person name="Zhang X."/>
            <person name="Suruliraj S."/>
            <person name="Warren W."/>
            <person name="Mitreva M."/>
            <person name="Mardis E.R."/>
            <person name="Wilson R.K."/>
        </authorList>
    </citation>
    <scope>NUCLEOTIDE SEQUENCE [LARGE SCALE GENOMIC DNA]</scope>
    <source>
        <strain evidence="5 6">ERV63</strain>
    </source>
</reference>
<dbReference type="Proteomes" id="UP000004117">
    <property type="component" value="Unassembled WGS sequence"/>
</dbReference>
<evidence type="ECO:0000313" key="6">
    <source>
        <dbReference type="Proteomes" id="UP000004117"/>
    </source>
</evidence>
<sequence length="342" mass="39181">MVKKISLFMMIFMTIAGYGLSVCAEEDQAIPYSATAIIPENQLNKNVSYFDLLVSKGEKQIVTIQINNSSDKKIKIKITPNTAKTTRNGTIDYSGMDLKNTDNLKYQFDKLVSKEQVVSIEPHTKKNVDFVLSIPREEFPGIILGGFYIREEKDEQLVQSLNKTVQITNEFSMVIGCQLRMNEEKVPKDFQLNKVKLGTYGGYFSIISSISNVSPSLVSFYSVEKTIQDMNRKEIAKFKKEGISIAPNSIYEAPDKIEENKLKPGKYKMLLTIESRDKKNKWRLSEDFEITSKEKKGVQNEAIPSTKISNRKIIYLVTCIWFGLVILLLMILLLRKRRNRDR</sequence>
<dbReference type="EMBL" id="ALZR01000020">
    <property type="protein sequence ID" value="EJV19729.1"/>
    <property type="molecule type" value="Genomic_DNA"/>
</dbReference>
<evidence type="ECO:0008006" key="7">
    <source>
        <dbReference type="Google" id="ProtNLM"/>
    </source>
</evidence>
<evidence type="ECO:0000256" key="1">
    <source>
        <dbReference type="SAM" id="Phobius"/>
    </source>
</evidence>
<evidence type="ECO:0000256" key="2">
    <source>
        <dbReference type="SAM" id="SignalP"/>
    </source>
</evidence>
<comment type="caution">
    <text evidence="5">The sequence shown here is derived from an EMBL/GenBank/DDBJ whole genome shotgun (WGS) entry which is preliminary data.</text>
</comment>
<dbReference type="RefSeq" id="WP_002383034.1">
    <property type="nucleotide sequence ID" value="NZ_JH805683.1"/>
</dbReference>
<accession>A0AAV3GPL0</accession>
<evidence type="ECO:0000259" key="4">
    <source>
        <dbReference type="Pfam" id="PF11797"/>
    </source>
</evidence>
<keyword evidence="1" id="KW-0472">Membrane</keyword>
<name>A0AAV3GPL0_ENTFL</name>
<protein>
    <recommendedName>
        <fullName evidence="7">DUF3324 domain-containing protein</fullName>
    </recommendedName>
</protein>
<feature type="transmembrane region" description="Helical" evidence="1">
    <location>
        <begin position="313"/>
        <end position="334"/>
    </location>
</feature>
<keyword evidence="1" id="KW-0812">Transmembrane</keyword>
<evidence type="ECO:0000259" key="3">
    <source>
        <dbReference type="Pfam" id="PF06030"/>
    </source>
</evidence>
<feature type="signal peptide" evidence="2">
    <location>
        <begin position="1"/>
        <end position="24"/>
    </location>
</feature>